<dbReference type="SUPFAM" id="SSF55781">
    <property type="entry name" value="GAF domain-like"/>
    <property type="match status" value="1"/>
</dbReference>
<dbReference type="RefSeq" id="WP_117544058.1">
    <property type="nucleotide sequence ID" value="NZ_JBKUNB010000001.1"/>
</dbReference>
<dbReference type="SUPFAM" id="SSF55073">
    <property type="entry name" value="Nucleotide cyclase"/>
    <property type="match status" value="1"/>
</dbReference>
<dbReference type="InterPro" id="IPR029787">
    <property type="entry name" value="Nucleotide_cyclase"/>
</dbReference>
<feature type="domain" description="EAL" evidence="1">
    <location>
        <begin position="485"/>
        <end position="739"/>
    </location>
</feature>
<dbReference type="Pfam" id="PF00563">
    <property type="entry name" value="EAL"/>
    <property type="match status" value="1"/>
</dbReference>
<accession>A0A3E3I8U0</accession>
<protein>
    <submittedName>
        <fullName evidence="3">Sensor domain-containing phosphodiesterase</fullName>
    </submittedName>
</protein>
<dbReference type="PROSITE" id="PS50887">
    <property type="entry name" value="GGDEF"/>
    <property type="match status" value="1"/>
</dbReference>
<dbReference type="NCBIfam" id="TIGR00254">
    <property type="entry name" value="GGDEF"/>
    <property type="match status" value="1"/>
</dbReference>
<dbReference type="Proteomes" id="UP000260812">
    <property type="component" value="Unassembled WGS sequence"/>
</dbReference>
<dbReference type="GO" id="GO:0071111">
    <property type="term" value="F:cyclic-guanylate-specific phosphodiesterase activity"/>
    <property type="evidence" value="ECO:0007669"/>
    <property type="project" value="InterPro"/>
</dbReference>
<dbReference type="SMART" id="SM00267">
    <property type="entry name" value="GGDEF"/>
    <property type="match status" value="1"/>
</dbReference>
<comment type="caution">
    <text evidence="3">The sequence shown here is derived from an EMBL/GenBank/DDBJ whole genome shotgun (WGS) entry which is preliminary data.</text>
</comment>
<dbReference type="PROSITE" id="PS50883">
    <property type="entry name" value="EAL"/>
    <property type="match status" value="1"/>
</dbReference>
<dbReference type="SMART" id="SM00052">
    <property type="entry name" value="EAL"/>
    <property type="match status" value="1"/>
</dbReference>
<evidence type="ECO:0000259" key="1">
    <source>
        <dbReference type="PROSITE" id="PS50883"/>
    </source>
</evidence>
<dbReference type="InterPro" id="IPR001633">
    <property type="entry name" value="EAL_dom"/>
</dbReference>
<dbReference type="GeneID" id="97986369"/>
<dbReference type="InterPro" id="IPR050706">
    <property type="entry name" value="Cyclic-di-GMP_PDE-like"/>
</dbReference>
<feature type="domain" description="GGDEF" evidence="2">
    <location>
        <begin position="343"/>
        <end position="476"/>
    </location>
</feature>
<reference evidence="3" key="1">
    <citation type="submission" date="2018-08" db="EMBL/GenBank/DDBJ databases">
        <title>A genome reference for cultivated species of the human gut microbiota.</title>
        <authorList>
            <person name="Zou Y."/>
            <person name="Xue W."/>
            <person name="Luo G."/>
        </authorList>
    </citation>
    <scope>NUCLEOTIDE SEQUENCE [LARGE SCALE GENOMIC DNA]</scope>
    <source>
        <strain evidence="3">TF05-5AC</strain>
    </source>
</reference>
<dbReference type="PANTHER" id="PTHR33121:SF70">
    <property type="entry name" value="SIGNALING PROTEIN YKOW"/>
    <property type="match status" value="1"/>
</dbReference>
<dbReference type="AlphaFoldDB" id="A0A3E3I8U0"/>
<name>A0A3E3I8U0_9FIRM</name>
<keyword evidence="4" id="KW-1185">Reference proteome</keyword>
<dbReference type="InterPro" id="IPR043128">
    <property type="entry name" value="Rev_trsase/Diguanyl_cyclase"/>
</dbReference>
<gene>
    <name evidence="3" type="ORF">DXC51_05605</name>
</gene>
<dbReference type="EMBL" id="QVLV01000003">
    <property type="protein sequence ID" value="RGE63437.1"/>
    <property type="molecule type" value="Genomic_DNA"/>
</dbReference>
<evidence type="ECO:0000259" key="2">
    <source>
        <dbReference type="PROSITE" id="PS50887"/>
    </source>
</evidence>
<dbReference type="Gene3D" id="3.30.70.270">
    <property type="match status" value="1"/>
</dbReference>
<proteinExistence type="predicted"/>
<dbReference type="InterPro" id="IPR035919">
    <property type="entry name" value="EAL_sf"/>
</dbReference>
<dbReference type="InterPro" id="IPR003018">
    <property type="entry name" value="GAF"/>
</dbReference>
<dbReference type="Gene3D" id="3.30.450.40">
    <property type="match status" value="1"/>
</dbReference>
<organism evidence="3 4">
    <name type="scientific">Eisenbergiella massiliensis</name>
    <dbReference type="NCBI Taxonomy" id="1720294"/>
    <lineage>
        <taxon>Bacteria</taxon>
        <taxon>Bacillati</taxon>
        <taxon>Bacillota</taxon>
        <taxon>Clostridia</taxon>
        <taxon>Lachnospirales</taxon>
        <taxon>Lachnospiraceae</taxon>
        <taxon>Eisenbergiella</taxon>
    </lineage>
</organism>
<dbReference type="SUPFAM" id="SSF141868">
    <property type="entry name" value="EAL domain-like"/>
    <property type="match status" value="1"/>
</dbReference>
<dbReference type="Gene3D" id="3.20.20.450">
    <property type="entry name" value="EAL domain"/>
    <property type="match status" value="1"/>
</dbReference>
<dbReference type="CDD" id="cd01949">
    <property type="entry name" value="GGDEF"/>
    <property type="match status" value="1"/>
</dbReference>
<evidence type="ECO:0000313" key="3">
    <source>
        <dbReference type="EMBL" id="RGE63437.1"/>
    </source>
</evidence>
<evidence type="ECO:0000313" key="4">
    <source>
        <dbReference type="Proteomes" id="UP000260812"/>
    </source>
</evidence>
<dbReference type="InterPro" id="IPR029016">
    <property type="entry name" value="GAF-like_dom_sf"/>
</dbReference>
<dbReference type="PANTHER" id="PTHR33121">
    <property type="entry name" value="CYCLIC DI-GMP PHOSPHODIESTERASE PDEF"/>
    <property type="match status" value="1"/>
</dbReference>
<dbReference type="CDD" id="cd01948">
    <property type="entry name" value="EAL"/>
    <property type="match status" value="1"/>
</dbReference>
<dbReference type="Pfam" id="PF13185">
    <property type="entry name" value="GAF_2"/>
    <property type="match status" value="1"/>
</dbReference>
<dbReference type="InterPro" id="IPR000160">
    <property type="entry name" value="GGDEF_dom"/>
</dbReference>
<dbReference type="Pfam" id="PF00990">
    <property type="entry name" value="GGDEF"/>
    <property type="match status" value="1"/>
</dbReference>
<sequence length="745" mass="87615">MMRLAGLEELSEEEAFFTYMLEKYALAFSEALTLETAEDFIYLSDPKTYELYLISVAEPGRIKETWGDYKGKKCYEVLQNRKEPCPFCTNAVLRRDQYYIWKHHNDVIDGDYILKDKLVEWEKKLVRMEVVMDVSRPERTDEVIQRSLYGQNMLSSCMRPLIEAESVVEASRELLAEICRFYGSEEGVMLLFSRKGRVAVWNQRREEYQVLEKKPISEKTIACWEKILSNEKQVVIKNVEQLAGEDEGLYLRLKRDKTESFCLTPIFAGSRLLGFIGLKNITKYWSELAILGMLASYISTFLIKEELQFENRRILYFDQLTQFLNFEGFRVQAVKLLSENPDRKYVLWYSDLKKFKYINDVYGYETGDRFLKYWADCIRETLKPYETFGRISGDKFVVLRSFERSEELEERFRWITEKLNGFSGDSRQFRVELACGAYRMEKPEDRLSLNEMLDRANIAEKSVKSLPGSHMAVYDEKMRSRVVRELAMEAAMADALRKEEFEMYLQPQISLKKSGVLRAEALVRWRGADGKLIFPADFIGLFEREGIIFRLDYYMLEQACRFLKQWLRQQGRPLCISVNVSRTTMLQPDFTENCRRLKRQYEIPDGYLELEFTEGVIVENHDIFREIVKGLQEHGFSCAMDDFGAEQSSLNILKDIPMNVLKFDRRFFERGEYEERGRAVVACMLNLAETLKMETVAEGVEDMELVDMLREMGCDFIQGYVYARPMPAGDYREFMERFLAGQREK</sequence>